<reference evidence="2 3" key="1">
    <citation type="journal article" date="2019" name="Sci. Rep.">
        <title>Orb-weaving spider Araneus ventricosus genome elucidates the spidroin gene catalogue.</title>
        <authorList>
            <person name="Kono N."/>
            <person name="Nakamura H."/>
            <person name="Ohtoshi R."/>
            <person name="Moran D.A.P."/>
            <person name="Shinohara A."/>
            <person name="Yoshida Y."/>
            <person name="Fujiwara M."/>
            <person name="Mori M."/>
            <person name="Tomita M."/>
            <person name="Arakawa K."/>
        </authorList>
    </citation>
    <scope>NUCLEOTIDE SEQUENCE [LARGE SCALE GENOMIC DNA]</scope>
</reference>
<evidence type="ECO:0000313" key="2">
    <source>
        <dbReference type="EMBL" id="GBM78118.1"/>
    </source>
</evidence>
<accession>A0A4Y2IK51</accession>
<keyword evidence="3" id="KW-1185">Reference proteome</keyword>
<feature type="compositionally biased region" description="Basic and acidic residues" evidence="1">
    <location>
        <begin position="52"/>
        <end position="78"/>
    </location>
</feature>
<dbReference type="EMBL" id="BGPR01002733">
    <property type="protein sequence ID" value="GBM78118.1"/>
    <property type="molecule type" value="Genomic_DNA"/>
</dbReference>
<name>A0A4Y2IK51_ARAVE</name>
<evidence type="ECO:0000256" key="1">
    <source>
        <dbReference type="SAM" id="MobiDB-lite"/>
    </source>
</evidence>
<feature type="region of interest" description="Disordered" evidence="1">
    <location>
        <begin position="25"/>
        <end position="78"/>
    </location>
</feature>
<sequence length="135" mass="15765">MYLPSNGSPRTANTWGYIAVHEKQEANRAATASHGEPPRLPTREGRKKQKLKREEKLERKSDTREPRGREALNTREDSINEGYLTADIFENDFAEKDIQEIHELPSEEDDFVAFENLCLEEFPMEWKIDENLLFL</sequence>
<organism evidence="2 3">
    <name type="scientific">Araneus ventricosus</name>
    <name type="common">Orbweaver spider</name>
    <name type="synonym">Epeira ventricosa</name>
    <dbReference type="NCBI Taxonomy" id="182803"/>
    <lineage>
        <taxon>Eukaryota</taxon>
        <taxon>Metazoa</taxon>
        <taxon>Ecdysozoa</taxon>
        <taxon>Arthropoda</taxon>
        <taxon>Chelicerata</taxon>
        <taxon>Arachnida</taxon>
        <taxon>Araneae</taxon>
        <taxon>Araneomorphae</taxon>
        <taxon>Entelegynae</taxon>
        <taxon>Araneoidea</taxon>
        <taxon>Araneidae</taxon>
        <taxon>Araneus</taxon>
    </lineage>
</organism>
<gene>
    <name evidence="2" type="ORF">AVEN_17045_1</name>
</gene>
<proteinExistence type="predicted"/>
<dbReference type="AlphaFoldDB" id="A0A4Y2IK51"/>
<protein>
    <submittedName>
        <fullName evidence="2">Uncharacterized protein</fullName>
    </submittedName>
</protein>
<comment type="caution">
    <text evidence="2">The sequence shown here is derived from an EMBL/GenBank/DDBJ whole genome shotgun (WGS) entry which is preliminary data.</text>
</comment>
<dbReference type="Proteomes" id="UP000499080">
    <property type="component" value="Unassembled WGS sequence"/>
</dbReference>
<evidence type="ECO:0000313" key="3">
    <source>
        <dbReference type="Proteomes" id="UP000499080"/>
    </source>
</evidence>